<protein>
    <submittedName>
        <fullName evidence="1">Uncharacterized protein</fullName>
    </submittedName>
</protein>
<accession>A0A7R7ZYZ2</accession>
<proteinExistence type="predicted"/>
<dbReference type="Proteomes" id="UP000661280">
    <property type="component" value="Chromosome 4"/>
</dbReference>
<dbReference type="KEGG" id="aluc:AKAW2_40329S"/>
<dbReference type="EMBL" id="AP024428">
    <property type="protein sequence ID" value="BCR98646.1"/>
    <property type="molecule type" value="Genomic_DNA"/>
</dbReference>
<reference evidence="1" key="2">
    <citation type="submission" date="2021-02" db="EMBL/GenBank/DDBJ databases">
        <title>Aspergillus luchuensis mut. kawachii IFO 4304 genome sequence.</title>
        <authorList>
            <person name="Mori K."/>
            <person name="Kadooka C."/>
            <person name="Goto M."/>
            <person name="Futagami T."/>
        </authorList>
    </citation>
    <scope>NUCLEOTIDE SEQUENCE</scope>
    <source>
        <strain evidence="1">IFO 4308</strain>
    </source>
</reference>
<keyword evidence="2" id="KW-1185">Reference proteome</keyword>
<gene>
    <name evidence="1" type="ORF">AKAW2_40329S</name>
</gene>
<evidence type="ECO:0000313" key="1">
    <source>
        <dbReference type="EMBL" id="BCR98646.1"/>
    </source>
</evidence>
<reference evidence="1" key="1">
    <citation type="submission" date="2021-01" db="EMBL/GenBank/DDBJ databases">
        <authorList>
            <consortium name="Aspergillus luchuensis mut. kawachii IFO 4304 genome sequencing consortium"/>
            <person name="Kazuki M."/>
            <person name="Futagami T."/>
        </authorList>
    </citation>
    <scope>NUCLEOTIDE SEQUENCE</scope>
    <source>
        <strain evidence="1">IFO 4308</strain>
    </source>
</reference>
<sequence length="167" mass="18608">MIDSALHDIIPKGWITHDVQLYTTTSSDMSDSLNAIHWSTGKTWTQLSPGRLSERGTQIHKKPVTKTRYQTNTLSKSYYIESDSTLAMKPLLAYQGTGQTSTVSLLGSNIVVVCQRGGEAKHKVWTTTEVDNLCTTERCVSFLGFCCKCLCRRYLIQDNVVVKVKAA</sequence>
<evidence type="ECO:0000313" key="2">
    <source>
        <dbReference type="Proteomes" id="UP000661280"/>
    </source>
</evidence>
<dbReference type="GeneID" id="64959968"/>
<dbReference type="RefSeq" id="XP_041542409.1">
    <property type="nucleotide sequence ID" value="XM_041688644.1"/>
</dbReference>
<name>A0A7R7ZYZ2_ASPKA</name>
<organism evidence="1 2">
    <name type="scientific">Aspergillus kawachii</name>
    <name type="common">White koji mold</name>
    <name type="synonym">Aspergillus awamori var. kawachi</name>
    <dbReference type="NCBI Taxonomy" id="1069201"/>
    <lineage>
        <taxon>Eukaryota</taxon>
        <taxon>Fungi</taxon>
        <taxon>Dikarya</taxon>
        <taxon>Ascomycota</taxon>
        <taxon>Pezizomycotina</taxon>
        <taxon>Eurotiomycetes</taxon>
        <taxon>Eurotiomycetidae</taxon>
        <taxon>Eurotiales</taxon>
        <taxon>Aspergillaceae</taxon>
        <taxon>Aspergillus</taxon>
        <taxon>Aspergillus subgen. Circumdati</taxon>
    </lineage>
</organism>
<dbReference type="AlphaFoldDB" id="A0A7R7ZYZ2"/>